<dbReference type="STRING" id="202952.GCA_000747725_02622"/>
<dbReference type="InterPro" id="IPR052025">
    <property type="entry name" value="Xyloglucanase_GH74"/>
</dbReference>
<name>N8ZPM3_9GAMM</name>
<accession>N8ZPM3</accession>
<reference evidence="3 4" key="1">
    <citation type="submission" date="2013-02" db="EMBL/GenBank/DDBJ databases">
        <title>The Genome Sequence of Acinetobacter gerneri CIP 107464.</title>
        <authorList>
            <consortium name="The Broad Institute Genome Sequencing Platform"/>
            <consortium name="The Broad Institute Genome Sequencing Center for Infectious Disease"/>
            <person name="Cerqueira G."/>
            <person name="Feldgarden M."/>
            <person name="Courvalin P."/>
            <person name="Perichon B."/>
            <person name="Grillot-Courvalin C."/>
            <person name="Clermont D."/>
            <person name="Rocha E."/>
            <person name="Yoon E.-J."/>
            <person name="Nemec A."/>
            <person name="Walker B."/>
            <person name="Young S.K."/>
            <person name="Zeng Q."/>
            <person name="Gargeya S."/>
            <person name="Fitzgerald M."/>
            <person name="Haas B."/>
            <person name="Abouelleil A."/>
            <person name="Alvarado L."/>
            <person name="Arachchi H.M."/>
            <person name="Berlin A.M."/>
            <person name="Chapman S.B."/>
            <person name="Dewar J."/>
            <person name="Goldberg J."/>
            <person name="Griggs A."/>
            <person name="Gujja S."/>
            <person name="Hansen M."/>
            <person name="Howarth C."/>
            <person name="Imamovic A."/>
            <person name="Larimer J."/>
            <person name="McCowan C."/>
            <person name="Murphy C."/>
            <person name="Neiman D."/>
            <person name="Pearson M."/>
            <person name="Priest M."/>
            <person name="Roberts A."/>
            <person name="Saif S."/>
            <person name="Shea T."/>
            <person name="Sisk P."/>
            <person name="Sykes S."/>
            <person name="Wortman J."/>
            <person name="Nusbaum C."/>
            <person name="Birren B."/>
        </authorList>
    </citation>
    <scope>NUCLEOTIDE SEQUENCE [LARGE SCALE GENOMIC DNA]</scope>
    <source>
        <strain evidence="3 4">CIP 107464</strain>
    </source>
</reference>
<feature type="domain" description="Sortilin N-terminal" evidence="2">
    <location>
        <begin position="159"/>
        <end position="296"/>
    </location>
</feature>
<dbReference type="InterPro" id="IPR015943">
    <property type="entry name" value="WD40/YVTN_repeat-like_dom_sf"/>
</dbReference>
<dbReference type="PANTHER" id="PTHR43739">
    <property type="entry name" value="XYLOGLUCANASE (EUROFUNG)"/>
    <property type="match status" value="1"/>
</dbReference>
<evidence type="ECO:0000256" key="1">
    <source>
        <dbReference type="ARBA" id="ARBA00022737"/>
    </source>
</evidence>
<dbReference type="eggNOG" id="COG4447">
    <property type="taxonomic scope" value="Bacteria"/>
</dbReference>
<dbReference type="Pfam" id="PF15902">
    <property type="entry name" value="Sortilin-Vps10"/>
    <property type="match status" value="1"/>
</dbReference>
<keyword evidence="4" id="KW-1185">Reference proteome</keyword>
<evidence type="ECO:0000313" key="3">
    <source>
        <dbReference type="EMBL" id="ENV33708.1"/>
    </source>
</evidence>
<dbReference type="PANTHER" id="PTHR43739:SF5">
    <property type="entry name" value="EXO-ALPHA-SIALIDASE"/>
    <property type="match status" value="1"/>
</dbReference>
<evidence type="ECO:0000259" key="2">
    <source>
        <dbReference type="Pfam" id="PF15902"/>
    </source>
</evidence>
<dbReference type="GO" id="GO:0010411">
    <property type="term" value="P:xyloglucan metabolic process"/>
    <property type="evidence" value="ECO:0007669"/>
    <property type="project" value="TreeGrafter"/>
</dbReference>
<dbReference type="GeneID" id="84209435"/>
<protein>
    <recommendedName>
        <fullName evidence="2">Sortilin N-terminal domain-containing protein</fullName>
    </recommendedName>
</protein>
<dbReference type="InterPro" id="IPR031778">
    <property type="entry name" value="Sortilin_N"/>
</dbReference>
<keyword evidence="1" id="KW-0677">Repeat</keyword>
<dbReference type="CDD" id="cd15482">
    <property type="entry name" value="Sialidase_non-viral"/>
    <property type="match status" value="1"/>
</dbReference>
<dbReference type="PATRIC" id="fig|1120926.3.peg.2015"/>
<evidence type="ECO:0000313" key="4">
    <source>
        <dbReference type="Proteomes" id="UP000013117"/>
    </source>
</evidence>
<dbReference type="EMBL" id="APPN01000064">
    <property type="protein sequence ID" value="ENV33708.1"/>
    <property type="molecule type" value="Genomic_DNA"/>
</dbReference>
<dbReference type="HOGENOM" id="CLU_058803_0_0_6"/>
<organism evidence="3 4">
    <name type="scientific">Acinetobacter gerneri DSM 14967 = CIP 107464 = MTCC 9824</name>
    <dbReference type="NCBI Taxonomy" id="1120926"/>
    <lineage>
        <taxon>Bacteria</taxon>
        <taxon>Pseudomonadati</taxon>
        <taxon>Pseudomonadota</taxon>
        <taxon>Gammaproteobacteria</taxon>
        <taxon>Moraxellales</taxon>
        <taxon>Moraxellaceae</taxon>
        <taxon>Acinetobacter</taxon>
    </lineage>
</organism>
<comment type="caution">
    <text evidence="3">The sequence shown here is derived from an EMBL/GenBank/DDBJ whole genome shotgun (WGS) entry which is preliminary data.</text>
</comment>
<dbReference type="RefSeq" id="WP_004862972.1">
    <property type="nucleotide sequence ID" value="NZ_ASYY01000068.1"/>
</dbReference>
<dbReference type="SUPFAM" id="SSF110296">
    <property type="entry name" value="Oligoxyloglucan reducing end-specific cellobiohydrolase"/>
    <property type="match status" value="1"/>
</dbReference>
<dbReference type="OrthoDB" id="9813892at2"/>
<proteinExistence type="predicted"/>
<gene>
    <name evidence="3" type="ORF">F960_02087</name>
</gene>
<dbReference type="AlphaFoldDB" id="N8ZPM3"/>
<sequence length="345" mass="38135">MSNGTILVATAGQAVIRSGDDGKTWHRLGVGQAIEFDAITRSLSQDPVHHEVSYAGTDVGLCVSKNCGGLWEIVDSPFNGETVWKVAVDPKNNQRIFVGTGAPSRAVLWRTLDGGKTWTRANVEIPEFCAGVNRPRLLAFAYDPTDADQLWFGLEEGGLFHSTDGGGNWQRVDDRLLWDFNSDIHSIAVLPNHGQKVVIVLCVNAIYRSVDNGETWTGIVGKEQFDLYYVRAMSVHHAAEDTVFVSISDGTPGSTSKILRSKDAAQTWEILPLPVQPNSCIWAIQQNFDDPNKIVIGTKYGHLFTSENGGNSWIKQWREFSEISDVLWTPARTEIKALHQSVIEK</sequence>
<dbReference type="Gene3D" id="2.130.10.10">
    <property type="entry name" value="YVTN repeat-like/Quinoprotein amine dehydrogenase"/>
    <property type="match status" value="2"/>
</dbReference>
<dbReference type="Proteomes" id="UP000013117">
    <property type="component" value="Unassembled WGS sequence"/>
</dbReference>